<evidence type="ECO:0000256" key="2">
    <source>
        <dbReference type="ARBA" id="ARBA00022771"/>
    </source>
</evidence>
<evidence type="ECO:0000259" key="6">
    <source>
        <dbReference type="PROSITE" id="PS50865"/>
    </source>
</evidence>
<dbReference type="Proteomes" id="UP000218811">
    <property type="component" value="Unassembled WGS sequence"/>
</dbReference>
<dbReference type="SMART" id="SM00317">
    <property type="entry name" value="SET"/>
    <property type="match status" value="1"/>
</dbReference>
<dbReference type="Pfam" id="PF01753">
    <property type="entry name" value="zf-MYND"/>
    <property type="match status" value="1"/>
</dbReference>
<gene>
    <name evidence="7" type="ORF">WOLCODRAFT_116534</name>
</gene>
<dbReference type="GO" id="GO:0005634">
    <property type="term" value="C:nucleus"/>
    <property type="evidence" value="ECO:0007669"/>
    <property type="project" value="TreeGrafter"/>
</dbReference>
<keyword evidence="8" id="KW-1185">Reference proteome</keyword>
<evidence type="ECO:0008006" key="9">
    <source>
        <dbReference type="Google" id="ProtNLM"/>
    </source>
</evidence>
<dbReference type="PANTHER" id="PTHR12197">
    <property type="entry name" value="HISTONE-LYSINE N-METHYLTRANSFERASE SMYD"/>
    <property type="match status" value="1"/>
</dbReference>
<dbReference type="InterPro" id="IPR046341">
    <property type="entry name" value="SET_dom_sf"/>
</dbReference>
<evidence type="ECO:0000256" key="1">
    <source>
        <dbReference type="ARBA" id="ARBA00022723"/>
    </source>
</evidence>
<protein>
    <recommendedName>
        <fullName evidence="9">SET domain-containing protein</fullName>
    </recommendedName>
</protein>
<dbReference type="SUPFAM" id="SSF144232">
    <property type="entry name" value="HIT/MYND zinc finger-like"/>
    <property type="match status" value="1"/>
</dbReference>
<keyword evidence="1" id="KW-0479">Metal-binding</keyword>
<feature type="domain" description="SET" evidence="5">
    <location>
        <begin position="156"/>
        <end position="248"/>
    </location>
</feature>
<accession>A0A2H3JTK6</accession>
<proteinExistence type="predicted"/>
<dbReference type="CDD" id="cd20071">
    <property type="entry name" value="SET_SMYD"/>
    <property type="match status" value="1"/>
</dbReference>
<dbReference type="PANTHER" id="PTHR12197:SF251">
    <property type="entry name" value="EG:BACR7C10.4 PROTEIN"/>
    <property type="match status" value="1"/>
</dbReference>
<evidence type="ECO:0000256" key="3">
    <source>
        <dbReference type="ARBA" id="ARBA00022833"/>
    </source>
</evidence>
<evidence type="ECO:0000313" key="8">
    <source>
        <dbReference type="Proteomes" id="UP000218811"/>
    </source>
</evidence>
<sequence length="446" mass="49051">MLSKAHLAPHQTARNQAISVEALAPGSVVVSVPSLVTALLPSEKGRRCDNCHVLESGDIRLRKCTGCAAYWYCGSECQTRQWNAHHKRVCKYYSSFVASPGYQGLSSNERVDAVLLSHLVMQLFPHDNFSLQAEHNGPLSECTDLLKGSRLDIRVPPICGARSKTGDPSCQRAAHELFSRFGNNNFVLHSHLNSYAHGMFPLASRFFNHSCAPNAVARYINIVSEPVRMEVVAIRDIAEGEEITIPYLDPALPRDTRRNALQLNYGFTCTCQLCSSTEWLRSIPPPARGSQELIILETSLRMAVFGRSDRVAADVVDDRMTHTIPEGLGPLFHESYLSDISERFSKASHEGGYAEALEIGLTQLALYCLVYPTNYPQIGMHALELAKTVWNAMVSGERFTDSGSLAEDAKLYLGIATHILGIFGPEGDPGGPIEEIRVLQGLLNSP</sequence>
<dbReference type="PROSITE" id="PS50865">
    <property type="entry name" value="ZF_MYND_2"/>
    <property type="match status" value="1"/>
</dbReference>
<dbReference type="OMA" id="ECFRNAW"/>
<dbReference type="OrthoDB" id="5945798at2759"/>
<dbReference type="Gene3D" id="6.10.140.2220">
    <property type="match status" value="1"/>
</dbReference>
<dbReference type="GO" id="GO:0008270">
    <property type="term" value="F:zinc ion binding"/>
    <property type="evidence" value="ECO:0007669"/>
    <property type="project" value="UniProtKB-KW"/>
</dbReference>
<evidence type="ECO:0000256" key="4">
    <source>
        <dbReference type="PROSITE-ProRule" id="PRU00134"/>
    </source>
</evidence>
<keyword evidence="2 4" id="KW-0863">Zinc-finger</keyword>
<keyword evidence="3" id="KW-0862">Zinc</keyword>
<dbReference type="PROSITE" id="PS50280">
    <property type="entry name" value="SET"/>
    <property type="match status" value="1"/>
</dbReference>
<dbReference type="Gene3D" id="1.10.220.160">
    <property type="match status" value="1"/>
</dbReference>
<dbReference type="EMBL" id="KB468053">
    <property type="protein sequence ID" value="PCH40034.1"/>
    <property type="molecule type" value="Genomic_DNA"/>
</dbReference>
<feature type="domain" description="MYND-type" evidence="6">
    <location>
        <begin position="48"/>
        <end position="90"/>
    </location>
</feature>
<dbReference type="SUPFAM" id="SSF82199">
    <property type="entry name" value="SET domain"/>
    <property type="match status" value="1"/>
</dbReference>
<evidence type="ECO:0000259" key="5">
    <source>
        <dbReference type="PROSITE" id="PS50280"/>
    </source>
</evidence>
<dbReference type="AlphaFoldDB" id="A0A2H3JTK6"/>
<evidence type="ECO:0000313" key="7">
    <source>
        <dbReference type="EMBL" id="PCH40034.1"/>
    </source>
</evidence>
<reference evidence="7 8" key="1">
    <citation type="journal article" date="2012" name="Science">
        <title>The Paleozoic origin of enzymatic lignin decomposition reconstructed from 31 fungal genomes.</title>
        <authorList>
            <person name="Floudas D."/>
            <person name="Binder M."/>
            <person name="Riley R."/>
            <person name="Barry K."/>
            <person name="Blanchette R.A."/>
            <person name="Henrissat B."/>
            <person name="Martinez A.T."/>
            <person name="Otillar R."/>
            <person name="Spatafora J.W."/>
            <person name="Yadav J.S."/>
            <person name="Aerts A."/>
            <person name="Benoit I."/>
            <person name="Boyd A."/>
            <person name="Carlson A."/>
            <person name="Copeland A."/>
            <person name="Coutinho P.M."/>
            <person name="de Vries R.P."/>
            <person name="Ferreira P."/>
            <person name="Findley K."/>
            <person name="Foster B."/>
            <person name="Gaskell J."/>
            <person name="Glotzer D."/>
            <person name="Gorecki P."/>
            <person name="Heitman J."/>
            <person name="Hesse C."/>
            <person name="Hori C."/>
            <person name="Igarashi K."/>
            <person name="Jurgens J.A."/>
            <person name="Kallen N."/>
            <person name="Kersten P."/>
            <person name="Kohler A."/>
            <person name="Kuees U."/>
            <person name="Kumar T.K.A."/>
            <person name="Kuo A."/>
            <person name="LaButti K."/>
            <person name="Larrondo L.F."/>
            <person name="Lindquist E."/>
            <person name="Ling A."/>
            <person name="Lombard V."/>
            <person name="Lucas S."/>
            <person name="Lundell T."/>
            <person name="Martin R."/>
            <person name="McLaughlin D.J."/>
            <person name="Morgenstern I."/>
            <person name="Morin E."/>
            <person name="Murat C."/>
            <person name="Nagy L.G."/>
            <person name="Nolan M."/>
            <person name="Ohm R.A."/>
            <person name="Patyshakuliyeva A."/>
            <person name="Rokas A."/>
            <person name="Ruiz-Duenas F.J."/>
            <person name="Sabat G."/>
            <person name="Salamov A."/>
            <person name="Samejima M."/>
            <person name="Schmutz J."/>
            <person name="Slot J.C."/>
            <person name="St John F."/>
            <person name="Stenlid J."/>
            <person name="Sun H."/>
            <person name="Sun S."/>
            <person name="Syed K."/>
            <person name="Tsang A."/>
            <person name="Wiebenga A."/>
            <person name="Young D."/>
            <person name="Pisabarro A."/>
            <person name="Eastwood D.C."/>
            <person name="Martin F."/>
            <person name="Cullen D."/>
            <person name="Grigoriev I.V."/>
            <person name="Hibbett D.S."/>
        </authorList>
    </citation>
    <scope>NUCLEOTIDE SEQUENCE [LARGE SCALE GENOMIC DNA]</scope>
    <source>
        <strain evidence="7 8">MD-104</strain>
    </source>
</reference>
<dbReference type="InterPro" id="IPR050869">
    <property type="entry name" value="H3K4_H4K5_MeTrfase"/>
</dbReference>
<dbReference type="Pfam" id="PF00856">
    <property type="entry name" value="SET"/>
    <property type="match status" value="1"/>
</dbReference>
<dbReference type="PROSITE" id="PS01360">
    <property type="entry name" value="ZF_MYND_1"/>
    <property type="match status" value="1"/>
</dbReference>
<dbReference type="STRING" id="742152.A0A2H3JTK6"/>
<dbReference type="InterPro" id="IPR001214">
    <property type="entry name" value="SET_dom"/>
</dbReference>
<organism evidence="7 8">
    <name type="scientific">Wolfiporia cocos (strain MD-104)</name>
    <name type="common">Brown rot fungus</name>
    <dbReference type="NCBI Taxonomy" id="742152"/>
    <lineage>
        <taxon>Eukaryota</taxon>
        <taxon>Fungi</taxon>
        <taxon>Dikarya</taxon>
        <taxon>Basidiomycota</taxon>
        <taxon>Agaricomycotina</taxon>
        <taxon>Agaricomycetes</taxon>
        <taxon>Polyporales</taxon>
        <taxon>Phaeolaceae</taxon>
        <taxon>Wolfiporia</taxon>
    </lineage>
</organism>
<dbReference type="Gene3D" id="2.170.270.10">
    <property type="entry name" value="SET domain"/>
    <property type="match status" value="1"/>
</dbReference>
<name>A0A2H3JTK6_WOLCO</name>
<dbReference type="InterPro" id="IPR002893">
    <property type="entry name" value="Znf_MYND"/>
</dbReference>